<dbReference type="PANTHER" id="PTHR30065:SF8">
    <property type="entry name" value="FLAGELLAR BIOSYNTHETIC PROTEIN FLIR"/>
    <property type="match status" value="1"/>
</dbReference>
<dbReference type="InterPro" id="IPR002010">
    <property type="entry name" value="T3SS_IM_R"/>
</dbReference>
<sequence>MDNLFNFDFSVLVQQYFFPFVRVLALIMVAPITGEKEVPNRVKIALAVIITLLLPPADNYRAITVLSPLGIWIIIQQIIVGIVMGYTMQLAFMTLRIAGELIGMQMGLSMATFYDPIGGPATSVLSRLFNIIGLLIFLSLDGHLWLLYCLGQSFDIIPISTTLLNGNGYLTMIDSSALLFINGIMLALPIMTLLLIVNAALGILNRMTPQLSIFVVGYPATLLLGLVILSYLMPTIVPFSQYLFNLFFNKLVAILAELGH</sequence>
<feature type="transmembrane region" description="Helical" evidence="10">
    <location>
        <begin position="120"/>
        <end position="138"/>
    </location>
</feature>
<keyword evidence="8 10" id="KW-0975">Bacterial flagellum</keyword>
<accession>A0ABR7QZP2</accession>
<feature type="transmembrane region" description="Helical" evidence="10">
    <location>
        <begin position="44"/>
        <end position="63"/>
    </location>
</feature>
<keyword evidence="6 10" id="KW-1133">Transmembrane helix</keyword>
<comment type="subcellular location">
    <subcellularLocation>
        <location evidence="10">Cell membrane</location>
        <topology evidence="10">Multi-pass membrane protein</topology>
    </subcellularLocation>
    <subcellularLocation>
        <location evidence="10">Bacterial flagellum basal body</location>
    </subcellularLocation>
</comment>
<feature type="transmembrane region" description="Helical" evidence="10">
    <location>
        <begin position="12"/>
        <end position="32"/>
    </location>
</feature>
<dbReference type="EMBL" id="JABURY010000019">
    <property type="protein sequence ID" value="MBC9131665.1"/>
    <property type="molecule type" value="Genomic_DNA"/>
</dbReference>
<evidence type="ECO:0000256" key="7">
    <source>
        <dbReference type="ARBA" id="ARBA00023136"/>
    </source>
</evidence>
<keyword evidence="4 10" id="KW-1003">Cell membrane</keyword>
<keyword evidence="7 10" id="KW-0472">Membrane</keyword>
<keyword evidence="11" id="KW-0282">Flagellum</keyword>
<evidence type="ECO:0000313" key="11">
    <source>
        <dbReference type="EMBL" id="MBC9131665.1"/>
    </source>
</evidence>
<feature type="transmembrane region" description="Helical" evidence="10">
    <location>
        <begin position="69"/>
        <end position="88"/>
    </location>
</feature>
<keyword evidence="11" id="KW-0966">Cell projection</keyword>
<name>A0ABR7QZP2_9GAMM</name>
<protein>
    <recommendedName>
        <fullName evidence="3 9">Flagellar biosynthetic protein FliR</fullName>
    </recommendedName>
</protein>
<feature type="transmembrane region" description="Helical" evidence="10">
    <location>
        <begin position="177"/>
        <end position="204"/>
    </location>
</feature>
<evidence type="ECO:0000256" key="10">
    <source>
        <dbReference type="RuleBase" id="RU362071"/>
    </source>
</evidence>
<evidence type="ECO:0000256" key="4">
    <source>
        <dbReference type="ARBA" id="ARBA00022475"/>
    </source>
</evidence>
<dbReference type="InterPro" id="IPR006303">
    <property type="entry name" value="FliR"/>
</dbReference>
<keyword evidence="11" id="KW-0969">Cilium</keyword>
<keyword evidence="5 10" id="KW-0812">Transmembrane</keyword>
<keyword evidence="12" id="KW-1185">Reference proteome</keyword>
<evidence type="ECO:0000256" key="2">
    <source>
        <dbReference type="ARBA" id="ARBA00009772"/>
    </source>
</evidence>
<dbReference type="Pfam" id="PF01311">
    <property type="entry name" value="Bac_export_1"/>
    <property type="match status" value="1"/>
</dbReference>
<dbReference type="PRINTS" id="PR00953">
    <property type="entry name" value="TYPE3IMRPROT"/>
</dbReference>
<evidence type="ECO:0000256" key="1">
    <source>
        <dbReference type="ARBA" id="ARBA00002578"/>
    </source>
</evidence>
<dbReference type="NCBIfam" id="TIGR01400">
    <property type="entry name" value="fliR"/>
    <property type="match status" value="1"/>
</dbReference>
<reference evidence="11 12" key="1">
    <citation type="submission" date="2020-06" db="EMBL/GenBank/DDBJ databases">
        <title>Frischella cerana isolated from Apis cerana gut homogenate.</title>
        <authorList>
            <person name="Wolter L.A."/>
            <person name="Suenami S."/>
            <person name="Miyazaki R."/>
        </authorList>
    </citation>
    <scope>NUCLEOTIDE SEQUENCE [LARGE SCALE GENOMIC DNA]</scope>
    <source>
        <strain evidence="11 12">Ac13</strain>
    </source>
</reference>
<evidence type="ECO:0000313" key="12">
    <source>
        <dbReference type="Proteomes" id="UP000651208"/>
    </source>
</evidence>
<proteinExistence type="inferred from homology"/>
<gene>
    <name evidence="11" type="primary">fliR</name>
    <name evidence="11" type="ORF">FcAc13_10155</name>
</gene>
<evidence type="ECO:0000256" key="3">
    <source>
        <dbReference type="ARBA" id="ARBA00021717"/>
    </source>
</evidence>
<dbReference type="Proteomes" id="UP000651208">
    <property type="component" value="Unassembled WGS sequence"/>
</dbReference>
<comment type="function">
    <text evidence="1 10">Role in flagellar biosynthesis.</text>
</comment>
<evidence type="ECO:0000256" key="5">
    <source>
        <dbReference type="ARBA" id="ARBA00022692"/>
    </source>
</evidence>
<evidence type="ECO:0000256" key="8">
    <source>
        <dbReference type="ARBA" id="ARBA00023143"/>
    </source>
</evidence>
<evidence type="ECO:0000256" key="9">
    <source>
        <dbReference type="NCBIfam" id="TIGR01400"/>
    </source>
</evidence>
<comment type="similarity">
    <text evidence="2 10">Belongs to the FliR/MopE/SpaR family.</text>
</comment>
<dbReference type="PANTHER" id="PTHR30065">
    <property type="entry name" value="FLAGELLAR BIOSYNTHETIC PROTEIN FLIR"/>
    <property type="match status" value="1"/>
</dbReference>
<feature type="transmembrane region" description="Helical" evidence="10">
    <location>
        <begin position="211"/>
        <end position="233"/>
    </location>
</feature>
<organism evidence="11 12">
    <name type="scientific">Frischella japonica</name>
    <dbReference type="NCBI Taxonomy" id="2741544"/>
    <lineage>
        <taxon>Bacteria</taxon>
        <taxon>Pseudomonadati</taxon>
        <taxon>Pseudomonadota</taxon>
        <taxon>Gammaproteobacteria</taxon>
        <taxon>Orbales</taxon>
        <taxon>Orbaceae</taxon>
        <taxon>Frischella</taxon>
    </lineage>
</organism>
<comment type="caution">
    <text evidence="11">The sequence shown here is derived from an EMBL/GenBank/DDBJ whole genome shotgun (WGS) entry which is preliminary data.</text>
</comment>
<evidence type="ECO:0000256" key="6">
    <source>
        <dbReference type="ARBA" id="ARBA00022989"/>
    </source>
</evidence>